<dbReference type="PROSITE" id="PS00021">
    <property type="entry name" value="KRINGLE_1"/>
    <property type="match status" value="4"/>
</dbReference>
<dbReference type="InterPro" id="IPR018056">
    <property type="entry name" value="Kringle_CS"/>
</dbReference>
<evidence type="ECO:0000256" key="1">
    <source>
        <dbReference type="ARBA" id="ARBA00022572"/>
    </source>
</evidence>
<dbReference type="Gene3D" id="2.40.20.10">
    <property type="entry name" value="Plasminogen Kringle 4"/>
    <property type="match status" value="5"/>
</dbReference>
<evidence type="ECO:0000259" key="5">
    <source>
        <dbReference type="PROSITE" id="PS50070"/>
    </source>
</evidence>
<evidence type="ECO:0000256" key="3">
    <source>
        <dbReference type="PROSITE-ProRule" id="PRU00121"/>
    </source>
</evidence>
<dbReference type="InterPro" id="IPR013806">
    <property type="entry name" value="Kringle-like"/>
</dbReference>
<feature type="domain" description="Kringle" evidence="5">
    <location>
        <begin position="534"/>
        <end position="614"/>
    </location>
</feature>
<dbReference type="GO" id="GO:0004175">
    <property type="term" value="F:endopeptidase activity"/>
    <property type="evidence" value="ECO:0007669"/>
    <property type="project" value="TreeGrafter"/>
</dbReference>
<dbReference type="Proteomes" id="UP000677054">
    <property type="component" value="Unassembled WGS sequence"/>
</dbReference>
<dbReference type="PRINTS" id="PR00018">
    <property type="entry name" value="KRINGLE"/>
</dbReference>
<reference evidence="6" key="1">
    <citation type="submission" date="2020-11" db="EMBL/GenBank/DDBJ databases">
        <authorList>
            <person name="Tran Van P."/>
        </authorList>
    </citation>
    <scope>NUCLEOTIDE SEQUENCE</scope>
</reference>
<dbReference type="InterPro" id="IPR000001">
    <property type="entry name" value="Kringle"/>
</dbReference>
<dbReference type="PROSITE" id="PS50070">
    <property type="entry name" value="KRINGLE_2"/>
    <property type="match status" value="5"/>
</dbReference>
<dbReference type="EMBL" id="CAJPEV010002622">
    <property type="protein sequence ID" value="CAG0897519.1"/>
    <property type="molecule type" value="Genomic_DNA"/>
</dbReference>
<evidence type="ECO:0000256" key="2">
    <source>
        <dbReference type="ARBA" id="ARBA00023157"/>
    </source>
</evidence>
<dbReference type="CDD" id="cd00108">
    <property type="entry name" value="KR"/>
    <property type="match status" value="2"/>
</dbReference>
<accession>A0A7R9A9Q1</accession>
<dbReference type="SMART" id="SM00130">
    <property type="entry name" value="KR"/>
    <property type="match status" value="5"/>
</dbReference>
<evidence type="ECO:0000256" key="4">
    <source>
        <dbReference type="SAM" id="SignalP"/>
    </source>
</evidence>
<dbReference type="InterPro" id="IPR038178">
    <property type="entry name" value="Kringle_sf"/>
</dbReference>
<feature type="signal peptide" evidence="4">
    <location>
        <begin position="1"/>
        <end position="21"/>
    </location>
</feature>
<feature type="disulfide bond" evidence="3">
    <location>
        <begin position="257"/>
        <end position="280"/>
    </location>
</feature>
<dbReference type="GO" id="GO:0005102">
    <property type="term" value="F:signaling receptor binding"/>
    <property type="evidence" value="ECO:0007669"/>
    <property type="project" value="TreeGrafter"/>
</dbReference>
<dbReference type="InterPro" id="IPR050759">
    <property type="entry name" value="Serine_protease_kringle"/>
</dbReference>
<feature type="chain" id="PRO_5036209788" description="Kringle domain-containing protein" evidence="4">
    <location>
        <begin position="22"/>
        <end position="721"/>
    </location>
</feature>
<comment type="caution">
    <text evidence="3">Lacks conserved residue(s) required for the propagation of feature annotation.</text>
</comment>
<evidence type="ECO:0000313" key="7">
    <source>
        <dbReference type="Proteomes" id="UP000677054"/>
    </source>
</evidence>
<dbReference type="Pfam" id="PF00051">
    <property type="entry name" value="Kringle"/>
    <property type="match status" value="5"/>
</dbReference>
<feature type="domain" description="Kringle" evidence="5">
    <location>
        <begin position="641"/>
        <end position="721"/>
    </location>
</feature>
<name>A0A7R9A9Q1_9CRUS</name>
<organism evidence="6">
    <name type="scientific">Darwinula stevensoni</name>
    <dbReference type="NCBI Taxonomy" id="69355"/>
    <lineage>
        <taxon>Eukaryota</taxon>
        <taxon>Metazoa</taxon>
        <taxon>Ecdysozoa</taxon>
        <taxon>Arthropoda</taxon>
        <taxon>Crustacea</taxon>
        <taxon>Oligostraca</taxon>
        <taxon>Ostracoda</taxon>
        <taxon>Podocopa</taxon>
        <taxon>Podocopida</taxon>
        <taxon>Darwinulocopina</taxon>
        <taxon>Darwinuloidea</taxon>
        <taxon>Darwinulidae</taxon>
        <taxon>Darwinula</taxon>
    </lineage>
</organism>
<keyword evidence="1 3" id="KW-0420">Kringle</keyword>
<dbReference type="GO" id="GO:0005615">
    <property type="term" value="C:extracellular space"/>
    <property type="evidence" value="ECO:0007669"/>
    <property type="project" value="TreeGrafter"/>
</dbReference>
<proteinExistence type="predicted"/>
<sequence>MVLTRMAVPNLFLLILRLVASKDFIFHHAAHSGWRYENVSFETTAPTLGICGIKCVTQTPPCYAFNYRESDGSCQVVLNGESGLVEADGYISFAQWLCLTEHPTIPNTKVSFEGWRGEYPAPKGAMVTLLCDDPKGFSDGSPHHTSRCSSVTPHAWESSFQVDAVECKENPNTVYFLGLRATCLYWKFTGEKQYIYPECRLTEKGREYIGTERQTESGKTCLRWDTQPYGKPDDFLATVEYDDHFLNRDAWSQQNYCRNPSWKARPWCFVDDTQVQWEFCNISMCTVRDPPEFKMTQEGGEYIGRKNVTISGLPCQPWNTSKPYPASDEVASHLPGFPDAEDIDEDHNFCRNPNGDAAPWCYSEKLDDPGTEFCDIPFKEAQIEEGAEGNTFGKGKGIHWDKVDDPGTEFCDIPFKEVQIEEGAEGNVYPECRLSEKGKEFIGTKSETETGKPCLVWSEQKERTPWDFSWSGKEYYHLNFLGGDPATHENFCRNPGIYRERPWCFVSDADIKWEYCDIPICHDPKPLECKLTEKGGEYVGKKNVTLSGFPCWPWLSGAVFSFDFRDKLSAFSDEVDGNHNYCRNPEPGRRNHGPYCYFFSGSTMTWEYCDVPFCPGRDGEQCNIRVYGKCISPAECKTTQSSEDYTGTKQTTKSGLPCQPWLRNSPNDLVPLHSLKKWKFPDELHPSHNFCRNPDADAGGPWCYNGAGTDPRWEHCDVPSC</sequence>
<protein>
    <recommendedName>
        <fullName evidence="5">Kringle domain-containing protein</fullName>
    </recommendedName>
</protein>
<dbReference type="PANTHER" id="PTHR24261">
    <property type="entry name" value="PLASMINOGEN-RELATED"/>
    <property type="match status" value="1"/>
</dbReference>
<keyword evidence="2 3" id="KW-1015">Disulfide bond</keyword>
<feature type="domain" description="Kringle" evidence="5">
    <location>
        <begin position="298"/>
        <end position="377"/>
    </location>
</feature>
<dbReference type="PANTHER" id="PTHR24261:SF7">
    <property type="entry name" value="KRINGLE DOMAIN-CONTAINING PROTEIN"/>
    <property type="match status" value="1"/>
</dbReference>
<dbReference type="EMBL" id="LR902139">
    <property type="protein sequence ID" value="CAD7250034.1"/>
    <property type="molecule type" value="Genomic_DNA"/>
</dbReference>
<feature type="domain" description="Kringle" evidence="5">
    <location>
        <begin position="204"/>
        <end position="285"/>
    </location>
</feature>
<dbReference type="OrthoDB" id="1915767at2759"/>
<evidence type="ECO:0000313" key="6">
    <source>
        <dbReference type="EMBL" id="CAD7250034.1"/>
    </source>
</evidence>
<dbReference type="SUPFAM" id="SSF57440">
    <property type="entry name" value="Kringle-like"/>
    <property type="match status" value="5"/>
</dbReference>
<gene>
    <name evidence="6" type="ORF">DSTB1V02_LOCUS9818</name>
</gene>
<dbReference type="AlphaFoldDB" id="A0A7R9A9Q1"/>
<feature type="domain" description="Kringle" evidence="5">
    <location>
        <begin position="437"/>
        <end position="521"/>
    </location>
</feature>
<keyword evidence="4" id="KW-0732">Signal</keyword>
<keyword evidence="7" id="KW-1185">Reference proteome</keyword>